<evidence type="ECO:0000259" key="9">
    <source>
        <dbReference type="Pfam" id="PF21981"/>
    </source>
</evidence>
<accession>A0A1G8VLJ8</accession>
<evidence type="ECO:0000313" key="11">
    <source>
        <dbReference type="EMBL" id="SDJ66824.1"/>
    </source>
</evidence>
<feature type="domain" description="RecX third three-helical" evidence="9">
    <location>
        <begin position="265"/>
        <end position="313"/>
    </location>
</feature>
<dbReference type="EMBL" id="FNFK01000002">
    <property type="protein sequence ID" value="SDJ66824.1"/>
    <property type="molecule type" value="Genomic_DNA"/>
</dbReference>
<feature type="region of interest" description="Disordered" evidence="7">
    <location>
        <begin position="12"/>
        <end position="57"/>
    </location>
</feature>
<dbReference type="InterPro" id="IPR053925">
    <property type="entry name" value="RecX_HTH_3rd"/>
</dbReference>
<dbReference type="RefSeq" id="WP_091264271.1">
    <property type="nucleotide sequence ID" value="NZ_FNFK01000002.1"/>
</dbReference>
<dbReference type="HAMAP" id="MF_01114">
    <property type="entry name" value="RecX"/>
    <property type="match status" value="1"/>
</dbReference>
<evidence type="ECO:0000259" key="8">
    <source>
        <dbReference type="Pfam" id="PF02631"/>
    </source>
</evidence>
<dbReference type="InterPro" id="IPR053926">
    <property type="entry name" value="RecX_HTH_1st"/>
</dbReference>
<evidence type="ECO:0000259" key="10">
    <source>
        <dbReference type="Pfam" id="PF21982"/>
    </source>
</evidence>
<evidence type="ECO:0000256" key="4">
    <source>
        <dbReference type="ARBA" id="ARBA00018111"/>
    </source>
</evidence>
<keyword evidence="12" id="KW-1185">Reference proteome</keyword>
<feature type="domain" description="RecX second three-helical" evidence="8">
    <location>
        <begin position="161"/>
        <end position="198"/>
    </location>
</feature>
<comment type="function">
    <text evidence="1 6">Modulates RecA activity.</text>
</comment>
<gene>
    <name evidence="6" type="primary">recX</name>
    <name evidence="11" type="ORF">SAMN04488098_100216</name>
</gene>
<organism evidence="11 12">
    <name type="scientific">Alkalibacterium thalassium</name>
    <dbReference type="NCBI Taxonomy" id="426701"/>
    <lineage>
        <taxon>Bacteria</taxon>
        <taxon>Bacillati</taxon>
        <taxon>Bacillota</taxon>
        <taxon>Bacilli</taxon>
        <taxon>Lactobacillales</taxon>
        <taxon>Carnobacteriaceae</taxon>
        <taxon>Alkalibacterium</taxon>
    </lineage>
</organism>
<reference evidence="12" key="1">
    <citation type="submission" date="2016-10" db="EMBL/GenBank/DDBJ databases">
        <authorList>
            <person name="Varghese N."/>
            <person name="Submissions S."/>
        </authorList>
    </citation>
    <scope>NUCLEOTIDE SEQUENCE [LARGE SCALE GENOMIC DNA]</scope>
    <source>
        <strain evidence="12">DSM 19181</strain>
    </source>
</reference>
<evidence type="ECO:0000313" key="12">
    <source>
        <dbReference type="Proteomes" id="UP000199433"/>
    </source>
</evidence>
<dbReference type="InterPro" id="IPR036388">
    <property type="entry name" value="WH-like_DNA-bd_sf"/>
</dbReference>
<evidence type="ECO:0000256" key="5">
    <source>
        <dbReference type="ARBA" id="ARBA00022490"/>
    </source>
</evidence>
<name>A0A1G8VLJ8_9LACT</name>
<sequence length="320" mass="37281">MTREDEIKKAAKLIELGPSRPRNSDADPKQKKKSAAGKKIKSGKEKSQNNKPSEPDTYIITKVQAQKAKNRFNIYINDEYAFPVDDNLLVQHRLIKGKELTKEEIEALREKGEMSKGYQAALHYLNYKMRSEKEIVDYLIDKEYQTIEPIIEKLKTHRLINDEEYAKSFVRTNSLLKLEGPRKIERAMGEKGLSKSDILTGLDEYSHELQVENAIKLAEKVLKRQRNKSSREMNQKVRQQLMTSGFESDVIQQVMDNLEIDQSDDEEYEALKKQGEKVLTRYARKYKGYDLISRTKAFLYSKGYPSELIDQFINEKKEDE</sequence>
<evidence type="ECO:0000256" key="2">
    <source>
        <dbReference type="ARBA" id="ARBA00004496"/>
    </source>
</evidence>
<dbReference type="Pfam" id="PF21982">
    <property type="entry name" value="RecX_HTH1"/>
    <property type="match status" value="1"/>
</dbReference>
<evidence type="ECO:0000256" key="6">
    <source>
        <dbReference type="HAMAP-Rule" id="MF_01114"/>
    </source>
</evidence>
<dbReference type="STRING" id="426701.SAMN04488098_100216"/>
<dbReference type="Pfam" id="PF21981">
    <property type="entry name" value="RecX_HTH3"/>
    <property type="match status" value="2"/>
</dbReference>
<proteinExistence type="inferred from homology"/>
<dbReference type="InterPro" id="IPR053924">
    <property type="entry name" value="RecX_HTH_2nd"/>
</dbReference>
<feature type="compositionally biased region" description="Basic residues" evidence="7">
    <location>
        <begin position="30"/>
        <end position="41"/>
    </location>
</feature>
<evidence type="ECO:0000256" key="7">
    <source>
        <dbReference type="SAM" id="MobiDB-lite"/>
    </source>
</evidence>
<keyword evidence="5 6" id="KW-0963">Cytoplasm</keyword>
<dbReference type="GO" id="GO:0006282">
    <property type="term" value="P:regulation of DNA repair"/>
    <property type="evidence" value="ECO:0007669"/>
    <property type="project" value="UniProtKB-UniRule"/>
</dbReference>
<evidence type="ECO:0000256" key="3">
    <source>
        <dbReference type="ARBA" id="ARBA00009695"/>
    </source>
</evidence>
<dbReference type="Pfam" id="PF02631">
    <property type="entry name" value="RecX_HTH2"/>
    <property type="match status" value="1"/>
</dbReference>
<dbReference type="InterPro" id="IPR003783">
    <property type="entry name" value="Regulatory_RecX"/>
</dbReference>
<comment type="similarity">
    <text evidence="3 6">Belongs to the RecX family.</text>
</comment>
<dbReference type="NCBIfam" id="NF010733">
    <property type="entry name" value="PRK14135.1"/>
    <property type="match status" value="1"/>
</dbReference>
<feature type="domain" description="RecX first three-helical" evidence="10">
    <location>
        <begin position="118"/>
        <end position="154"/>
    </location>
</feature>
<dbReference type="PANTHER" id="PTHR33602:SF1">
    <property type="entry name" value="REGULATORY PROTEIN RECX FAMILY PROTEIN"/>
    <property type="match status" value="1"/>
</dbReference>
<protein>
    <recommendedName>
        <fullName evidence="4 6">Regulatory protein RecX</fullName>
    </recommendedName>
</protein>
<dbReference type="AlphaFoldDB" id="A0A1G8VLJ8"/>
<evidence type="ECO:0000256" key="1">
    <source>
        <dbReference type="ARBA" id="ARBA00003529"/>
    </source>
</evidence>
<dbReference type="Gene3D" id="1.10.10.10">
    <property type="entry name" value="Winged helix-like DNA-binding domain superfamily/Winged helix DNA-binding domain"/>
    <property type="match status" value="4"/>
</dbReference>
<dbReference type="Proteomes" id="UP000199433">
    <property type="component" value="Unassembled WGS sequence"/>
</dbReference>
<comment type="subcellular location">
    <subcellularLocation>
        <location evidence="2 6">Cytoplasm</location>
    </subcellularLocation>
</comment>
<dbReference type="PANTHER" id="PTHR33602">
    <property type="entry name" value="REGULATORY PROTEIN RECX FAMILY PROTEIN"/>
    <property type="match status" value="1"/>
</dbReference>
<dbReference type="OrthoDB" id="5421057at2"/>
<feature type="domain" description="RecX third three-helical" evidence="9">
    <location>
        <begin position="210"/>
        <end position="255"/>
    </location>
</feature>
<dbReference type="GO" id="GO:0005737">
    <property type="term" value="C:cytoplasm"/>
    <property type="evidence" value="ECO:0007669"/>
    <property type="project" value="UniProtKB-SubCell"/>
</dbReference>